<accession>A0A5D0CU35</accession>
<keyword evidence="1" id="KW-0378">Hydrolase</keyword>
<dbReference type="Proteomes" id="UP000325218">
    <property type="component" value="Unassembled WGS sequence"/>
</dbReference>
<keyword evidence="4" id="KW-1185">Reference proteome</keyword>
<comment type="caution">
    <text evidence="3">The sequence shown here is derived from an EMBL/GenBank/DDBJ whole genome shotgun (WGS) entry which is preliminary data.</text>
</comment>
<evidence type="ECO:0000256" key="1">
    <source>
        <dbReference type="ARBA" id="ARBA00022801"/>
    </source>
</evidence>
<dbReference type="RefSeq" id="WP_148451834.1">
    <property type="nucleotide sequence ID" value="NZ_VSDO01000002.1"/>
</dbReference>
<dbReference type="OrthoDB" id="525039at2"/>
<sequence length="222" mass="24677">MKEGSTLFLSMKRIPIKLPTLCLIIISILFCSACHDKGKNQNLAEVKEPQVRLQRKSDPIKNRQDIHVETIQPFTPTQLIIPAIKVSAKVIPVGVLDNGQMDVPKDTESVGILYPGVVAGERGNMVMDGHVDSYTGPAVFFNLKKLSPGDAIIVRNQHSDQSMTYRVESVEAFKTSEAPIERVFGPSSGYKLNLITCTGRYSRKKKEHEERLVIFAKLDGVK</sequence>
<dbReference type="EMBL" id="VSDO01000002">
    <property type="protein sequence ID" value="TYA13238.1"/>
    <property type="molecule type" value="Genomic_DNA"/>
</dbReference>
<dbReference type="Pfam" id="PF04203">
    <property type="entry name" value="Sortase"/>
    <property type="match status" value="1"/>
</dbReference>
<proteinExistence type="predicted"/>
<protein>
    <submittedName>
        <fullName evidence="3">Class F sortase</fullName>
    </submittedName>
</protein>
<organism evidence="3 4">
    <name type="scientific">Paenibacillus faecis</name>
    <dbReference type="NCBI Taxonomy" id="862114"/>
    <lineage>
        <taxon>Bacteria</taxon>
        <taxon>Bacillati</taxon>
        <taxon>Bacillota</taxon>
        <taxon>Bacilli</taxon>
        <taxon>Bacillales</taxon>
        <taxon>Paenibacillaceae</taxon>
        <taxon>Paenibacillus</taxon>
    </lineage>
</organism>
<dbReference type="InterPro" id="IPR005754">
    <property type="entry name" value="Sortase"/>
</dbReference>
<dbReference type="Gene3D" id="2.40.260.10">
    <property type="entry name" value="Sortase"/>
    <property type="match status" value="1"/>
</dbReference>
<dbReference type="InterPro" id="IPR042001">
    <property type="entry name" value="Sortase_F"/>
</dbReference>
<dbReference type="SUPFAM" id="SSF63817">
    <property type="entry name" value="Sortase"/>
    <property type="match status" value="1"/>
</dbReference>
<dbReference type="AlphaFoldDB" id="A0A5D0CU35"/>
<dbReference type="CDD" id="cd05829">
    <property type="entry name" value="Sortase_F"/>
    <property type="match status" value="1"/>
</dbReference>
<feature type="active site" description="Acyl-thioester intermediate" evidence="2">
    <location>
        <position position="197"/>
    </location>
</feature>
<reference evidence="3 4" key="1">
    <citation type="submission" date="2019-08" db="EMBL/GenBank/DDBJ databases">
        <title>Genome sequencing of Paenibacillus faecis DSM 23593(T).</title>
        <authorList>
            <person name="Kook J.-K."/>
            <person name="Park S.-N."/>
            <person name="Lim Y.K."/>
        </authorList>
    </citation>
    <scope>NUCLEOTIDE SEQUENCE [LARGE SCALE GENOMIC DNA]</scope>
    <source>
        <strain evidence="3 4">DSM 23593</strain>
    </source>
</reference>
<evidence type="ECO:0000256" key="2">
    <source>
        <dbReference type="PIRSR" id="PIRSR605754-1"/>
    </source>
</evidence>
<evidence type="ECO:0000313" key="3">
    <source>
        <dbReference type="EMBL" id="TYA13238.1"/>
    </source>
</evidence>
<dbReference type="InterPro" id="IPR023365">
    <property type="entry name" value="Sortase_dom-sf"/>
</dbReference>
<dbReference type="GO" id="GO:0016787">
    <property type="term" value="F:hydrolase activity"/>
    <property type="evidence" value="ECO:0007669"/>
    <property type="project" value="UniProtKB-KW"/>
</dbReference>
<feature type="active site" description="Proton donor/acceptor" evidence="2">
    <location>
        <position position="130"/>
    </location>
</feature>
<name>A0A5D0CU35_9BACL</name>
<evidence type="ECO:0000313" key="4">
    <source>
        <dbReference type="Proteomes" id="UP000325218"/>
    </source>
</evidence>
<gene>
    <name evidence="3" type="ORF">FRY98_11240</name>
</gene>